<dbReference type="RefSeq" id="WP_115273159.1">
    <property type="nucleotide sequence ID" value="NZ_UGUY01000001.1"/>
</dbReference>
<dbReference type="SUPFAM" id="SSF141072">
    <property type="entry name" value="CalX-like"/>
    <property type="match status" value="1"/>
</dbReference>
<dbReference type="SMART" id="SM00327">
    <property type="entry name" value="VWA"/>
    <property type="match status" value="1"/>
</dbReference>
<evidence type="ECO:0000259" key="4">
    <source>
        <dbReference type="PROSITE" id="PS50234"/>
    </source>
</evidence>
<dbReference type="SMART" id="SM00237">
    <property type="entry name" value="Calx_beta"/>
    <property type="match status" value="1"/>
</dbReference>
<dbReference type="InterPro" id="IPR018511">
    <property type="entry name" value="Hemolysin-typ_Ca-bd_CS"/>
</dbReference>
<dbReference type="EMBL" id="UGUY01000001">
    <property type="protein sequence ID" value="SUD66509.1"/>
    <property type="molecule type" value="Genomic_DNA"/>
</dbReference>
<name>A0A379KFY1_PSEPU</name>
<dbReference type="PROSITE" id="PS50234">
    <property type="entry name" value="VWFA"/>
    <property type="match status" value="1"/>
</dbReference>
<feature type="domain" description="VWFA" evidence="4">
    <location>
        <begin position="7064"/>
        <end position="7201"/>
    </location>
</feature>
<evidence type="ECO:0000313" key="6">
    <source>
        <dbReference type="Proteomes" id="UP000254602"/>
    </source>
</evidence>
<dbReference type="SUPFAM" id="SSF51120">
    <property type="entry name" value="beta-Roll"/>
    <property type="match status" value="1"/>
</dbReference>
<dbReference type="PROSITE" id="PS00330">
    <property type="entry name" value="HEMOLYSIN_CALCIUM"/>
    <property type="match status" value="3"/>
</dbReference>
<evidence type="ECO:0000313" key="5">
    <source>
        <dbReference type="EMBL" id="SUD66509.1"/>
    </source>
</evidence>
<dbReference type="Proteomes" id="UP000254602">
    <property type="component" value="Unassembled WGS sequence"/>
</dbReference>
<dbReference type="GO" id="GO:0016020">
    <property type="term" value="C:membrane"/>
    <property type="evidence" value="ECO:0007669"/>
    <property type="project" value="InterPro"/>
</dbReference>
<keyword evidence="5" id="KW-0401">Integrin</keyword>
<dbReference type="InterPro" id="IPR038081">
    <property type="entry name" value="CalX-like_sf"/>
</dbReference>
<dbReference type="SUPFAM" id="SSF53300">
    <property type="entry name" value="vWA-like"/>
    <property type="match status" value="1"/>
</dbReference>
<evidence type="ECO:0000256" key="1">
    <source>
        <dbReference type="ARBA" id="ARBA00022729"/>
    </source>
</evidence>
<keyword evidence="1" id="KW-0732">Signal</keyword>
<dbReference type="GO" id="GO:0005509">
    <property type="term" value="F:calcium ion binding"/>
    <property type="evidence" value="ECO:0007669"/>
    <property type="project" value="InterPro"/>
</dbReference>
<dbReference type="InterPro" id="IPR046779">
    <property type="entry name" value="LapA_adhesin_dom"/>
</dbReference>
<dbReference type="InterPro" id="IPR011049">
    <property type="entry name" value="Serralysin-like_metalloprot_C"/>
</dbReference>
<proteinExistence type="predicted"/>
<dbReference type="InterPro" id="IPR019960">
    <property type="entry name" value="T1SS_VCA0849"/>
</dbReference>
<evidence type="ECO:0000256" key="2">
    <source>
        <dbReference type="ARBA" id="ARBA00022737"/>
    </source>
</evidence>
<dbReference type="Gene3D" id="3.40.50.410">
    <property type="entry name" value="von Willebrand factor, type A domain"/>
    <property type="match status" value="1"/>
</dbReference>
<dbReference type="CDD" id="cd00198">
    <property type="entry name" value="vWFA"/>
    <property type="match status" value="1"/>
</dbReference>
<organism evidence="5 6">
    <name type="scientific">Pseudomonas putida</name>
    <name type="common">Arthrobacter siderocapsulatus</name>
    <dbReference type="NCBI Taxonomy" id="303"/>
    <lineage>
        <taxon>Bacteria</taxon>
        <taxon>Pseudomonadati</taxon>
        <taxon>Pseudomonadota</taxon>
        <taxon>Gammaproteobacteria</taxon>
        <taxon>Pseudomonadales</taxon>
        <taxon>Pseudomonadaceae</taxon>
        <taxon>Pseudomonas</taxon>
    </lineage>
</organism>
<dbReference type="Gene3D" id="2.60.40.2030">
    <property type="match status" value="1"/>
</dbReference>
<dbReference type="Pfam" id="PF00353">
    <property type="entry name" value="HemolysinCabind"/>
    <property type="match status" value="2"/>
</dbReference>
<keyword evidence="3" id="KW-0106">Calcium</keyword>
<evidence type="ECO:0000256" key="3">
    <source>
        <dbReference type="ARBA" id="ARBA00022837"/>
    </source>
</evidence>
<accession>A0A379KFY1</accession>
<reference evidence="5 6" key="1">
    <citation type="submission" date="2018-06" db="EMBL/GenBank/DDBJ databases">
        <authorList>
            <consortium name="Pathogen Informatics"/>
            <person name="Doyle S."/>
        </authorList>
    </citation>
    <scope>NUCLEOTIDE SEQUENCE [LARGE SCALE GENOMIC DNA]</scope>
    <source>
        <strain evidence="5 6">NCTC7914</strain>
    </source>
</reference>
<dbReference type="InterPro" id="IPR001343">
    <property type="entry name" value="Hemolysn_Ca-bd"/>
</dbReference>
<keyword evidence="2" id="KW-0677">Repeat</keyword>
<dbReference type="PRINTS" id="PR00313">
    <property type="entry name" value="CABNDNGRPT"/>
</dbReference>
<dbReference type="Pfam" id="PF13519">
    <property type="entry name" value="VWA_2"/>
    <property type="match status" value="1"/>
</dbReference>
<dbReference type="Pfam" id="PF20579">
    <property type="entry name" value="LapA"/>
    <property type="match status" value="62"/>
</dbReference>
<dbReference type="InterPro" id="IPR036465">
    <property type="entry name" value="vWFA_dom_sf"/>
</dbReference>
<dbReference type="GO" id="GO:0007229">
    <property type="term" value="P:integrin-mediated signaling pathway"/>
    <property type="evidence" value="ECO:0007669"/>
    <property type="project" value="UniProtKB-KW"/>
</dbReference>
<protein>
    <submittedName>
        <fullName evidence="5">Na-Ca exchanger/integrin-beta4</fullName>
    </submittedName>
</protein>
<gene>
    <name evidence="5" type="primary">lktA</name>
    <name evidence="5" type="ORF">NCTC7914_00560</name>
</gene>
<sequence length="7578" mass="749665">MSSVVAIVKSIVGQVIAVSPEGIRRVLIEGDRLLAGEEVLTGPGGAVTLELADGRLLDLGRDTQWSADAPDSSTDLGQATAQAAPSVEELQQAIAAGVDPTTELEAPAAGPAAAGGGTVGGGHSFVLLEETAGSVDPTIGFPTDPLSFAAGLNGEEVGGLDADANNTTADTPTPVATGLTLSATPSISEAGGVIVYTATVGQAPTSNLTVTLSNGAVIVIQAGQTSGTVNVTIPPNDTPYVDGSQISTTVTGASGGTGITVALPQTPAVTLVTDTVDNTTATLTASPSVTEGGVITYTVTLSNPAQSPVTVTLSNGQTITVGAGNTTGSVAFQTPANDVYNNGSTVTATITGATGGNFEQLSINPQSAVTTISDSIDTSTVTLTATPSVVEGGTVVYTASVSAPVTGSPLVVTLANGQSITIGVGESSGSVNFVAPNNVYNTNAPLTNSITKVEGGNYEQLDTAGTPTTTVTDSPATQATTNLVLSATSDVAEGGQIVYTATLSNPAGTAMTVTLSNGATINIAAGQTSGTVSVAAPADDVYKDAGQVKATITGTTGGDFEQLAVNPAEAVTNVSDTLDTSTVTLTANASVVEGGVVTYTASVSAPVTGSPLVVTLANGQSITIGVGESSGSVDFVAPNNVYNTNTALTNSITKVDGGNYEQLDTAGASTTTVTDSPDTQATTNLVLSATGDVAEGGQIVYTATLSNPAGTAMTVTLSNGATINIAAGQTSGTVSVPAPADDVYKDAGQVKVTVTGTTGGDFESLAVNPAEAVTNVSDTLDTSTVTLTATPSAVEGGTVVYTASVSAPVTGSPLIVTLANGQSITIGVGESSGSVNFVAPNNVYNTNTPLTNSITKVEGGNYEQLDTAGTPTTTVTDSPATQATTNLVLSATGDVAEGGQIVYTATLSNPAGTAMTVTLSNGATINIAAGQTTGTVSVPAPADDVYKDAGQVKATITGTTGGDFEKLAVSPAEAVTNVSDTLDTSTVTLTANASVVEGGVVTYTASVSAPVTGSPLVVTLANGQSITIGVGESSGSVNFTAPNNVYNTNTPLTNSITKVDGGNYEKLDTAGTPTTTVTDSPATQATTNLVLSSTGDVAEGGQIVYTATLSNPAGTAMTVTLSNGATINIAAGQTSGQVTVAAPADDVYKDAGQVKATVTGTTGGDFENLAVNPAEAVTNVSDTLDTSTVTLTATPSVVEGGTVVYTASVSAPVTGSPLVVTLANGQSITIGVGESSGSVNFTAPNNVYNTNTPLTNSITKVDGGNYEKLDTAGTPTTTVTDSPATQATTNLVLSSTGDVAEGGQIVYTATLSNPAGTAMTVTLSNGATINIAAGQTSGQVTVAAPADDVYKDAGQVKATVTGTTGGDFENLAVNPAEAVTNVSDTVDISTVTLTANASVIEGGVVTYTASLSAPVTGSPLVVTLANGQSITIGVGESSGSVNFTAPNNVYNTNTPLTNSITKVEGGNYEQLDTAGTPATTVTDSPATQATTNLVLSATGDVAEGGQIVYTATLSNPAGTAMTVTLSNGATINIAAGQTTGQVNVAAPADDVYKDAGQVKATITGTTGGDFEQLAVTPTEAVTNVSDTLDTSTVTLTANASVIEGGVVTYTASVSAPVTGSPLVVTLANGQSITIGVGESSGSVDFVAPNNVYNTNTALTNSITKVEGGNYEQLDTAGTPTTTVTDNPATQATTNLVLSATDDVAEGGQIVYTATLSNPAGTAMTVTLSNGAVINIAAGQSSGTVSVPAPADDVYKDAGQVKATITGTTGGDFENLAVNPAEAVTNVSDTLDTSTVTLTANASVVEGGVVTYTASVSAPVTGSPLVVTLANGQSITIGVGESSGSVDFVAPNNVYNTNTALTNSITKVEGGNYEQLDTAGTPTTTVTDSPATQATTNLVLSATGDVAEGGQIVYTATLSNPAGTAMTVTLSNGAVINIAAGQTSGTVSVPAPADDVYKDADQVKATITGTTGGDFEQLAVSPAEAVTNVSDTLDTSTVTLTATPSVVEGGTMVYTASVSAPVTGSPLVVTLANGQSITIGVGESSGSVNFTAPNNVYNTNTALTNSITKVEGGNYEQLDTAGTPTTTVTDSPATQATTNLALSATGDVAEGGQIVYTATLSNPAGTAMTVTLSNGAVINIAAGQSSGAVSVPAPADDVYKDAGQVKATITGTTGGDFEQLAVSPAEAVTNVSDTLDASTVTLTANASVVEGGVVTYTASVSAPVTGSPLVVTLANGQSITIGVGESSGSVDFVAPNNVYNTNTALTNSITKVDGGNYEQLDTAGTPTTTVTDSPATQATTNLVLSATGDVAEGGQIVYTATLSNPAGTAMTVTLSNGAVINIAAGHTSGTVSVPAPADDVYKDADQVKATITGTTGGDFEQLAVSPTEAVTNVSDTIDASTVTLTANASVVEGGVVTYTASVSAPVTGSPLVVTLANGQSITIGVGESSGSVDFVAPNNVYNTNTALTNSITKVEGGNYEQLDTAGTPTTTVTDSPATQATTNLVLSATGDVAEGGQIVYTATLSNPAGTAMTVTLSNGAVINIAAGQTSGTVAVAAPADDVYKDAGQVKATITDTTGGDFENLAVNPAEVVTNVSDTLDTSTVTLIATPSVVEGGTVVYTASVSAPVTGSPLVVTLANGQSIIIGVGESSGSVDFVAPNNVYNTNTALTNSITKVEGGNYEQLDTAGAPTTTVTDSPATQATTNLVLSATGDVAEGGQIVYTATLSNPAGTAMTVTLSNGAVINIAAGQSSGTVSVPAPADDVYKDAGQVKATITGTTGGDFEQLAVNPAEAVTNVSDTLDASTVTLTANASVVEGGVVTYTASVSAPVTGSPLVVTLANGQSITIGVGESSGSVDFVAPNNVYNTNTALTNSITKVEGGNYEQLDTAGTPTTTVTDSPATQATTNLVLSATGDVAEGGQIVYTATLSNPAGTAMTVTLSNGAAINIAAGQTSGTVAVAAPADDVYKDAGQVKATITGTTGGDFEQLAVNPAEAVTNVSDTLDTSTVTLTATPSVVEGGTVVYTASVSAPVTGSPLVVTLANGQSITIGVGESSGSVDFVAPNNVYNTNTALTNSITKVEGGNYEQLDTAGTPATTVTDSPATQATTNLVLSATGDVAEGGQIVYTATLSNPAGTAMTVTLSNGAVINIAAGQSSGTVSVPAPADDVYKDAGQVKATITGTTGGDFEQLAVNPAEAVTNVSDTLDTSTVTLTATPGVVEGGTVVYTASVSAPVTGSPLVVTLANGQSITIGVGESSGSVDFVAPNNVYNTNTALTNSITKVEGGNYEQLDTAGAPTTTVTDSPATQATTNLVLSATGDVAEGGQIVYTATLSNPAGTAMTVTLSNGATINIAAGQTSGTVAVPAPADDVYKDAGQVKATITGTTGGDFENLAVNPAEAVTNVSDTLDTSTVTLTANASVVEGGVVTYTASVSAPVTGSPLVVTLANGQSITIGVGESSGSVDFVAPNNVYNTNTALTNSITKVEGGNYEQLDTAGTPTTTVTDSPATQATTNLVLSATGDVAEGGQIVYTATLSNPAGTAMTVTLSNGAVINIAAGQTSGTVAVAAPADDVYKDAGQVKATITDTTGGDFENLAVNPAEVVTNVSDTLDTSTVTLIATPSVVEGGTVVYTASVSAPVTGSPLVVTLANGQSIIIGVGESSGSVDFVAPNNVYNTNTALTNSITKVEGGNYEQLDTAGAPTTTVTDSPATQATTNLVLSATGDVAEGGQIVYTATLSNPAGTAMTVTLSNGAVINIAAGQSSGTVSVPAPADDVYKDAGQVKATITGTTGGDFEQLAVNPAEAVTNVSDTLDASTVTLTANASVVEGGVVTYTASVSAPVTGSPLVVTLANGQSITIGVGESSGSVDFVAPNNVYNTNTALTNSITKVEGGNYEQLDTAGTPTTTVTDSPATQATTNLVLSATGDVAEGGQIVYTATLSNPAGTAMTVTLSNGAAINIAAGQTSGTVAVAAPADDVYKDAGQVKATITGTTGGDFEQLAVNPAEAVTNVSDTLDTSTVTLTATPSVVEGGTVVYTASVSAPVTGSPLVVTLANGQSITIGVGESSGSVDFVAPNNVYNTNTALTNSITKVEGGNYEQLDTAGTPATTVTDSPATQATTNLVLSATGDVAEGGQIVYTATLSNPAGTAMTVTLSNGAVINIAAGQSSGTVSVPAPADDVYKDAGQVKATITGTTGGDFEQLAVNPAEAVTNVSDTLDTSTVTLTATPGVVEGGTVVYTASVSAPVTGSPLVVTLANGQSITIGVGESSGSVDFVAPNNVYNTNTALTNSITKVEGGNYEQLDTAGAPTTTVTDSPATQATTNLVLSATGDVAEGGQIVYTATLSNPAGTAMTVTLSNGATINIAAGQTSGTVAVPAPADDVYKDAGQVKATITGTTGGDFENLAVNPAEAVTNVSDTLDTSTVTLTANASVVEGGVVTYTASVSAPVTGSPLVVTLANGQSITIGVGESSGSVDFVAPNNVYNTNTALTNSITKVEGGNYEQLDTAGTPTTTVTDSPATQATTNLVLSATGDVAEGGQIVYTATLSNPAGTAMTVTLSNGATINIAAGQTTGQVTVAAPADDVYKDAGQVKATITGTTGGDFENLAVNPAEVVTNVSDTLDTSTVTLIATPSVVEGGTVVYTASVSAPVTGSPLVVTLANGQSIIIGVGESSGSVDFVAPNNVYNTNTALTNSITKVEGGNYEQLDTAGAPTTTVTDSPATQATTNLVLSATGDVAEGGQIVYTATLSNPAGTAMTVTLSNGAVINIAAGQSSGTVSVPAPADDVYKDAGQVKATITGTTGGDFEQLAVNPAEAVTNVSDTLDASTVTLTANASVVEGGVVTYTASVSAPVTGSPLVVTLANGQSITIGVGESSGSVDFVAPNNVYNTNTALTNSITKVEGGNYEQLDTAGTPTTTVTDSPATQATTNLVLSATGDVAEGGQIVYTATLSNPAGTAMTVTLSNGAAINIAAGQTSGTVAVAAPADDVYKDAGQVKATITGTTGGDFEQLAVNPAEAVTNVSDTLDTSTVTLTATPSVVEGGTVVYTASVSAPVTGSPLVVTLANGQSITIGVGESSGSVDFVAPNNVYNTNTALTNSITKVEGGNYEQLDTAGTPATTVTDSPATQATTNLVLSATGDVAEGGQIVYTATLSNPAGTAMTVTLSNGAVINIAAGQSSGTVSVPAPADDVYKDAGQVKATITGTTGGDFEQLAVNPAEAVTNVSDTLDTSTVTLTATPGVVEGGTVVYTASVSAPVTGSPLVVTLANGQSITIGVGESSGSVDFVAPNNVYNTNTALTNSITKVEGGNYEQLDTAGAPTTTVTDSPATQATTNLVLSATGDVAEGGQIVYTATLSNPAGTAMTVTLSNGATINIAAGQTSGTVAVPAPADDVYKDAGQVKATITGTTGGDFENLAVNPAEAVTNVSDTLDTSTVTLTANASVVEGGVVTYTASVSAPVTGSPLVVTLANGQSITIGVGESSGSVDFVAPNNVYNTNTALTNSITKVEGGNYEQLDTAGTPTTTVTDSPATQATTNLVLSATGDVAEGGQIVYTATLSNPAGTAMTVTLSNGATINIAAGQTTGQVTVAAPADDVYKDAGQVKATITGTTGGDFENLAVNPAEAVTNVSDTLDTSTVTLTANASVIEGGVVTYTASVSAPVTGSPLVVTLANGQSITIGVGESSGSVDFVAPNNVYNTNTALTNSITKVEGGNYEQLDTAGTPTTTVTDSPATQATTNLVLSATGDVAEGGQIVYTATLSNPAGTAMTVTLSNGATINIAAGQTTGTVSVPAPADDVYKDAGQVKATITGTTGGDFEQLAVNPAEAVTNVSDTLDTSTVTLTANASVVEGGVVTYTASVSAPVTGSPLVVTLANGQSITIGVGESSGSVDFTAPNNVYNTNTPVTNSITKVDGGNYEKLDTAGTPTTTVTDSPATQATTNLVLSATGDVAEGGQIVYTATLSNPAGTAMTVTLSNGATINIAAGQTSGTVSVPAPADDVYKDAGQVKATVTGTTGGDFENLAVNPAEAVTNVSDTLDTSTVTLTANASVVEGGVVTYTASVSAPVTGSPLVVTLANGQSITIGVGESSGSVNFTAPNNVYNTNTALTNTITKVDGGNYEKLVTAGTPSTTVTDVAGTKDTTSLVLSATPTVAEGGKITYTATLSNKAGSDMTIKLSNGETISIAKGQTEGSITLNAPGDDPYIDAGSVQVKIDGSTGGDFELLAVDGAYAVTKVTDTIDNTSLTLSATPTVAEGGQITYTATLSNPAGTAMTVTLSNGQTINIAAGKTSGSVIVAAPGEDVYIDAGDVSANITGTSGGNFENLVVSNTAAVTAVTDTLQTTTLSISGTTAVAEGGNATYTLNLSNNAQTDVTVKLSYSGTAANGADYTGVAIVTIKAGSNSATFTIPTIKDNVTEGTEQFTVKIDSATGGNFENLAVSGSAGSVTTQIFEPAPALDLDANDSSGKTGADYQTTFTENQPGSGVSIGDIDVSITDFDSSMLTGATVTLTNRQPGDALNLGNSVNGISINANSTDGKVVLTLSGTASLADYIQAIKNITFINTGEDPSTAPRIITVTVTDGVNTSNTATTTVNVVAVNDVPTTTGGAVTGTEDTDLVLGWSDFNISDVDSSLASLGVTITQLPGAGTLKLYNGTSWVDVKAGQTISQADIAAGKLKFVPVANQSGVDGYGGTGVGNKQVDYAQIKYAPTDGKGTGSEATLKVDITPMADKPDLSIGNNNVNSLGLTKETWTSLTGLGTNGNGITGDALKNVFANSGNAGKSEQVTTVDTTATVTPGSGSKTSGLIYLEAGKTYTFSGTADDSLQIVIGGKNVAGGTWGSASGSISGSYTPTTSGYYTLEVYNANQAGPGSLDVNIKVGNGAVTDLSSANIPMYPNLAALANAGVTVSDLHGSNGVGYYDGYKLNEGGENGAPVKLVSISTALTDTDGSESLSVKLSGIPAGSVVADNAGHTFTVGTNAVDVTGWNLGTLTIKPPAYYSGQFDVKVTSTSTESVGGSTATSEGSIKVTVYPQSYTTSNLSSDSDNVASTDGNDIVVADVSGLHVVPGQDYNIAFIVDTSGSMGSSGVDAAKKSLESVFKTLAASVKGSQSGTVNILLVDFASQVKSSVSVTLNDAGLKTLLSALGTLNSNGGTNYEDAFKTTANWFANLKAAGSTGSNQTFFITDGEPTYYQTSEQTNPNLGNTNVKLDTFLSSINYKMGDTVTNYQLDTSNRLSIDSSGKLTMQVRELDWSWNTGYYYKWSTQSTATIHAEGNGGYELSTRDGTGNSTDRATTNNSTDSFKILSGLSDVEAIGLNSGVNKDDLKPYDSDGKPQANIDPSKLADAILGHTEVTQPGNDTVNGGDGNDIIFGDLLTFSTVAGTGVEAVQGYVANKLGVDAGDVDARAMHKYINEHYTEFDVAGSNDGADTLMGGAGNDILFGQGGNDTLDGGKGNDMLLGGTGNDTLIGGQGNDMLIGGSGADTFVWKSGDIGSDVIKDFKVSEGDRLDLRDLLQGEKASTIDNFLKITTVDGSSTLQVSTEGKLNAAGGLANADVSIKLEGVNWSNTTVNSLISGADPTIKIDNS</sequence>
<dbReference type="InterPro" id="IPR002035">
    <property type="entry name" value="VWF_A"/>
</dbReference>
<dbReference type="InterPro" id="IPR003644">
    <property type="entry name" value="Calx_beta"/>
</dbReference>
<dbReference type="NCBIfam" id="TIGR03661">
    <property type="entry name" value="T1SS_VCA0849"/>
    <property type="match status" value="1"/>
</dbReference>